<evidence type="ECO:0000259" key="4">
    <source>
        <dbReference type="Pfam" id="PF00364"/>
    </source>
</evidence>
<gene>
    <name evidence="7" type="ordered locus">Tph_c24830</name>
</gene>
<reference evidence="7 8" key="1">
    <citation type="journal article" date="2012" name="BMC Genomics">
        <title>Genome-guided analysis of physiological and morphological traits of the fermentative acetate oxidizer Thermacetogenium phaeum.</title>
        <authorList>
            <person name="Oehler D."/>
            <person name="Poehlein A."/>
            <person name="Leimbach A."/>
            <person name="Muller N."/>
            <person name="Daniel R."/>
            <person name="Gottschalk G."/>
            <person name="Schink B."/>
        </authorList>
    </citation>
    <scope>NUCLEOTIDE SEQUENCE [LARGE SCALE GENOMIC DNA]</scope>
    <source>
        <strain evidence="8">ATCC BAA-254 / DSM 26808 / PB</strain>
    </source>
</reference>
<dbReference type="eggNOG" id="COG0845">
    <property type="taxonomic scope" value="Bacteria"/>
</dbReference>
<evidence type="ECO:0000259" key="5">
    <source>
        <dbReference type="Pfam" id="PF25881"/>
    </source>
</evidence>
<name>K4LKR0_THEPS</name>
<dbReference type="OrthoDB" id="9778236at2"/>
<dbReference type="PANTHER" id="PTHR32347">
    <property type="entry name" value="EFFLUX SYSTEM COMPONENT YKNX-RELATED"/>
    <property type="match status" value="1"/>
</dbReference>
<organism evidence="7 8">
    <name type="scientific">Thermacetogenium phaeum (strain ATCC BAA-254 / DSM 26808 / PB)</name>
    <dbReference type="NCBI Taxonomy" id="1089553"/>
    <lineage>
        <taxon>Bacteria</taxon>
        <taxon>Bacillati</taxon>
        <taxon>Bacillota</taxon>
        <taxon>Clostridia</taxon>
        <taxon>Thermoanaerobacterales</taxon>
        <taxon>Thermoanaerobacteraceae</taxon>
        <taxon>Thermacetogenium</taxon>
    </lineage>
</organism>
<dbReference type="KEGG" id="tpz:Tph_c24830"/>
<feature type="domain" description="YbhG-like alpha-helical hairpin" evidence="5">
    <location>
        <begin position="93"/>
        <end position="204"/>
    </location>
</feature>
<dbReference type="AlphaFoldDB" id="K4LKR0"/>
<dbReference type="RefSeq" id="WP_015051519.1">
    <property type="nucleotide sequence ID" value="NC_018870.1"/>
</dbReference>
<dbReference type="InterPro" id="IPR058792">
    <property type="entry name" value="Beta-barrel_RND_2"/>
</dbReference>
<dbReference type="Gene3D" id="2.40.50.100">
    <property type="match status" value="1"/>
</dbReference>
<dbReference type="Pfam" id="PF25954">
    <property type="entry name" value="Beta-barrel_RND_2"/>
    <property type="match status" value="1"/>
</dbReference>
<dbReference type="Pfam" id="PF00364">
    <property type="entry name" value="Biotin_lipoyl"/>
    <property type="match status" value="1"/>
</dbReference>
<comment type="subcellular location">
    <subcellularLocation>
        <location evidence="1">Cell envelope</location>
    </subcellularLocation>
</comment>
<dbReference type="SUPFAM" id="SSF111369">
    <property type="entry name" value="HlyD-like secretion proteins"/>
    <property type="match status" value="1"/>
</dbReference>
<dbReference type="STRING" id="1089553.Tph_c24830"/>
<keyword evidence="2 3" id="KW-0175">Coiled coil</keyword>
<dbReference type="GO" id="GO:0030313">
    <property type="term" value="C:cell envelope"/>
    <property type="evidence" value="ECO:0007669"/>
    <property type="project" value="UniProtKB-SubCell"/>
</dbReference>
<dbReference type="EMBL" id="CP003732">
    <property type="protein sequence ID" value="AFV12657.1"/>
    <property type="molecule type" value="Genomic_DNA"/>
</dbReference>
<feature type="domain" description="CusB-like beta-barrel" evidence="6">
    <location>
        <begin position="242"/>
        <end position="325"/>
    </location>
</feature>
<evidence type="ECO:0000256" key="1">
    <source>
        <dbReference type="ARBA" id="ARBA00004196"/>
    </source>
</evidence>
<keyword evidence="8" id="KW-1185">Reference proteome</keyword>
<dbReference type="InterPro" id="IPR059052">
    <property type="entry name" value="HH_YbhG-like"/>
</dbReference>
<evidence type="ECO:0000313" key="8">
    <source>
        <dbReference type="Proteomes" id="UP000000467"/>
    </source>
</evidence>
<feature type="domain" description="Lipoyl-binding" evidence="4">
    <location>
        <begin position="45"/>
        <end position="76"/>
    </location>
</feature>
<accession>K4LKR0</accession>
<feature type="coiled-coil region" evidence="3">
    <location>
        <begin position="92"/>
        <end position="169"/>
    </location>
</feature>
<protein>
    <submittedName>
        <fullName evidence="7">HlyD-like secretion protein</fullName>
    </submittedName>
</protein>
<evidence type="ECO:0000256" key="3">
    <source>
        <dbReference type="SAM" id="Coils"/>
    </source>
</evidence>
<proteinExistence type="predicted"/>
<evidence type="ECO:0000313" key="7">
    <source>
        <dbReference type="EMBL" id="AFV12657.1"/>
    </source>
</evidence>
<evidence type="ECO:0000259" key="6">
    <source>
        <dbReference type="Pfam" id="PF25954"/>
    </source>
</evidence>
<dbReference type="InterPro" id="IPR050465">
    <property type="entry name" value="UPF0194_transport"/>
</dbReference>
<sequence length="331" mass="36524">MGKFKPFLVAGFLLLLVGFCVWAGYRYFSPSSEPLQATGTIEATSVDLTARTSGTIQKIYVEEGDSVKKGQLVAELSRSDLVAQRERDAMALLKAERQLANLLSGAREQEKEEALANVEVARLNLKKAEDELTRRELLFEEGGISEEELERYRLQRELAVHQLQAAEARLSLLEAGSRPEVVAAARAEVARCKAVLRASEALLEDLKVHSPLDGVVLSRNYEEGEYVQMGAPLATVADLKNLWIKVYLPTDDLPAVKVGQKVHFTVSGDRRTFQGIVDQIATKGEYTPRSVQTKQERANVVFAVKIRIDNADGALKPGMPADVTFPRDGSR</sequence>
<dbReference type="Proteomes" id="UP000000467">
    <property type="component" value="Chromosome"/>
</dbReference>
<dbReference type="Gene3D" id="2.40.30.170">
    <property type="match status" value="1"/>
</dbReference>
<evidence type="ECO:0000256" key="2">
    <source>
        <dbReference type="ARBA" id="ARBA00023054"/>
    </source>
</evidence>
<dbReference type="Gene3D" id="1.10.287.470">
    <property type="entry name" value="Helix hairpin bin"/>
    <property type="match status" value="1"/>
</dbReference>
<dbReference type="HOGENOM" id="CLU_018816_6_3_9"/>
<dbReference type="InterPro" id="IPR000089">
    <property type="entry name" value="Biotin_lipoyl"/>
</dbReference>
<dbReference type="Pfam" id="PF25881">
    <property type="entry name" value="HH_YBHG"/>
    <property type="match status" value="1"/>
</dbReference>